<protein>
    <submittedName>
        <fullName evidence="1">Uncharacterized protein</fullName>
    </submittedName>
</protein>
<dbReference type="EMBL" id="PDUD01000036">
    <property type="protein sequence ID" value="PHN02828.1"/>
    <property type="molecule type" value="Genomic_DNA"/>
</dbReference>
<evidence type="ECO:0000313" key="1">
    <source>
        <dbReference type="EMBL" id="PHN02828.1"/>
    </source>
</evidence>
<dbReference type="AlphaFoldDB" id="A0A2D0N355"/>
<dbReference type="PROSITE" id="PS51257">
    <property type="entry name" value="PROKAR_LIPOPROTEIN"/>
    <property type="match status" value="1"/>
</dbReference>
<sequence length="193" mass="22522">MKMIKPGPAWPKNTIFWLSFFFLFFSACGEGPPETMPVVEKKFRTTPPSRIYFKNIRSTAYEWEQDRDTRTDYYLLRKIANQSPKPQLYPVIADIWMEDQAQVILRSGENISPEIPAVVYWQSRQDSGSYHLDTLNAGNMYRVGLGIYESLRKSHALEVSFADGARAPLFRDAAERNHFLISMQDYLRLTEFY</sequence>
<reference evidence="1 2" key="1">
    <citation type="submission" date="2017-10" db="EMBL/GenBank/DDBJ databases">
        <title>The draft genome sequence of Lewinella nigricans NBRC 102662.</title>
        <authorList>
            <person name="Wang K."/>
        </authorList>
    </citation>
    <scope>NUCLEOTIDE SEQUENCE [LARGE SCALE GENOMIC DNA]</scope>
    <source>
        <strain evidence="1 2">NBRC 102662</strain>
    </source>
</reference>
<keyword evidence="2" id="KW-1185">Reference proteome</keyword>
<accession>A0A2D0N355</accession>
<dbReference type="Proteomes" id="UP000223913">
    <property type="component" value="Unassembled WGS sequence"/>
</dbReference>
<name>A0A2D0N355_FLAN2</name>
<comment type="caution">
    <text evidence="1">The sequence shown here is derived from an EMBL/GenBank/DDBJ whole genome shotgun (WGS) entry which is preliminary data.</text>
</comment>
<gene>
    <name evidence="1" type="ORF">CRP01_30065</name>
</gene>
<proteinExistence type="predicted"/>
<evidence type="ECO:0000313" key="2">
    <source>
        <dbReference type="Proteomes" id="UP000223913"/>
    </source>
</evidence>
<organism evidence="1 2">
    <name type="scientific">Flavilitoribacter nigricans (strain ATCC 23147 / DSM 23189 / NBRC 102662 / NCIMB 1420 / SS-2)</name>
    <name type="common">Lewinella nigricans</name>
    <dbReference type="NCBI Taxonomy" id="1122177"/>
    <lineage>
        <taxon>Bacteria</taxon>
        <taxon>Pseudomonadati</taxon>
        <taxon>Bacteroidota</taxon>
        <taxon>Saprospiria</taxon>
        <taxon>Saprospirales</taxon>
        <taxon>Lewinellaceae</taxon>
        <taxon>Flavilitoribacter</taxon>
    </lineage>
</organism>
<dbReference type="RefSeq" id="WP_099153768.1">
    <property type="nucleotide sequence ID" value="NZ_PDUD01000036.1"/>
</dbReference>
<dbReference type="OrthoDB" id="837183at2"/>